<organism evidence="3 4">
    <name type="scientific">Alteromonas salexigens</name>
    <dbReference type="NCBI Taxonomy" id="2982530"/>
    <lineage>
        <taxon>Bacteria</taxon>
        <taxon>Pseudomonadati</taxon>
        <taxon>Pseudomonadota</taxon>
        <taxon>Gammaproteobacteria</taxon>
        <taxon>Alteromonadales</taxon>
        <taxon>Alteromonadaceae</taxon>
        <taxon>Alteromonas/Salinimonas group</taxon>
        <taxon>Alteromonas</taxon>
    </lineage>
</organism>
<gene>
    <name evidence="3" type="ORF">OCL06_12870</name>
</gene>
<dbReference type="RefSeq" id="WP_262995194.1">
    <property type="nucleotide sequence ID" value="NZ_JAOTJC010000012.1"/>
</dbReference>
<dbReference type="Pfam" id="PF16036">
    <property type="entry name" value="Chalcone_3"/>
    <property type="match status" value="1"/>
</dbReference>
<protein>
    <submittedName>
        <fullName evidence="3">Chalcone isomerase family protein</fullName>
    </submittedName>
</protein>
<dbReference type="Proteomes" id="UP001209257">
    <property type="component" value="Unassembled WGS sequence"/>
</dbReference>
<keyword evidence="4" id="KW-1185">Reference proteome</keyword>
<dbReference type="EMBL" id="JAOTJC010000012">
    <property type="protein sequence ID" value="MCU7555481.1"/>
    <property type="molecule type" value="Genomic_DNA"/>
</dbReference>
<reference evidence="4" key="1">
    <citation type="submission" date="2023-07" db="EMBL/GenBank/DDBJ databases">
        <title>Study on multiphase classification of strain Alteromonas salexigens isolated from the Yellow Sea.</title>
        <authorList>
            <person name="Sun L."/>
        </authorList>
    </citation>
    <scope>NUCLEOTIDE SEQUENCE [LARGE SCALE GENOMIC DNA]</scope>
    <source>
        <strain evidence="4">ASW11-19</strain>
    </source>
</reference>
<evidence type="ECO:0000313" key="4">
    <source>
        <dbReference type="Proteomes" id="UP001209257"/>
    </source>
</evidence>
<feature type="chain" id="PRO_5046979524" evidence="1">
    <location>
        <begin position="16"/>
        <end position="172"/>
    </location>
</feature>
<name>A0ABT2VQ94_9ALTE</name>
<evidence type="ECO:0000259" key="2">
    <source>
        <dbReference type="Pfam" id="PF16036"/>
    </source>
</evidence>
<feature type="domain" description="Chalcone isomerase" evidence="2">
    <location>
        <begin position="42"/>
        <end position="167"/>
    </location>
</feature>
<keyword evidence="1" id="KW-0732">Signal</keyword>
<proteinExistence type="predicted"/>
<dbReference type="Gene3D" id="3.50.70.10">
    <property type="match status" value="1"/>
</dbReference>
<comment type="caution">
    <text evidence="3">The sequence shown here is derived from an EMBL/GenBank/DDBJ whole genome shotgun (WGS) entry which is preliminary data.</text>
</comment>
<accession>A0ABT2VQ94</accession>
<dbReference type="GO" id="GO:0016853">
    <property type="term" value="F:isomerase activity"/>
    <property type="evidence" value="ECO:0007669"/>
    <property type="project" value="UniProtKB-KW"/>
</dbReference>
<keyword evidence="3" id="KW-0413">Isomerase</keyword>
<feature type="signal peptide" evidence="1">
    <location>
        <begin position="1"/>
        <end position="15"/>
    </location>
</feature>
<evidence type="ECO:0000313" key="3">
    <source>
        <dbReference type="EMBL" id="MCU7555481.1"/>
    </source>
</evidence>
<dbReference type="InterPro" id="IPR016087">
    <property type="entry name" value="Chalcone_isomerase"/>
</dbReference>
<dbReference type="InterPro" id="IPR016088">
    <property type="entry name" value="Chalcone_isomerase_3-sand"/>
</dbReference>
<evidence type="ECO:0000256" key="1">
    <source>
        <dbReference type="SAM" id="SignalP"/>
    </source>
</evidence>
<sequence>MSRILILLASLAVFAAHGVVPNVVNNSVPNAAQVGQAKFTYYFWDVYTATLYAPDATWPAKRFALKLDYLRDFKGKKIAERSIKEMKSQGLDDGNKIQQWSAAMQRIFPDIEEGEHLIGVVDEDGVTRFYQDGQELGAVEDPDFATWFFNIWLGPETSEPELREKLLNGANE</sequence>